<dbReference type="GO" id="GO:0019441">
    <property type="term" value="P:L-tryptophan catabolic process to kynurenine"/>
    <property type="evidence" value="ECO:0007669"/>
    <property type="project" value="InterPro"/>
</dbReference>
<dbReference type="InterPro" id="IPR007325">
    <property type="entry name" value="KFase/CYL"/>
</dbReference>
<dbReference type="PANTHER" id="PTHR31118">
    <property type="entry name" value="CYCLASE-LIKE PROTEIN 2"/>
    <property type="match status" value="1"/>
</dbReference>
<dbReference type="OrthoDB" id="9796085at2"/>
<protein>
    <submittedName>
        <fullName evidence="1">Cyclase</fullName>
    </submittedName>
</protein>
<dbReference type="EMBL" id="BKAG01000010">
    <property type="protein sequence ID" value="GEP42488.1"/>
    <property type="molecule type" value="Genomic_DNA"/>
</dbReference>
<dbReference type="Pfam" id="PF04199">
    <property type="entry name" value="Cyclase"/>
    <property type="match status" value="1"/>
</dbReference>
<evidence type="ECO:0000313" key="1">
    <source>
        <dbReference type="EMBL" id="GEP42488.1"/>
    </source>
</evidence>
<dbReference type="Proteomes" id="UP000321577">
    <property type="component" value="Unassembled WGS sequence"/>
</dbReference>
<accession>A0A512M6X2</accession>
<dbReference type="RefSeq" id="WP_146850086.1">
    <property type="nucleotide sequence ID" value="NZ_BKAG01000010.1"/>
</dbReference>
<dbReference type="GO" id="GO:0004061">
    <property type="term" value="F:arylformamidase activity"/>
    <property type="evidence" value="ECO:0007669"/>
    <property type="project" value="InterPro"/>
</dbReference>
<gene>
    <name evidence="1" type="ORF">BGE01nite_17790</name>
</gene>
<comment type="caution">
    <text evidence="1">The sequence shown here is derived from an EMBL/GenBank/DDBJ whole genome shotgun (WGS) entry which is preliminary data.</text>
</comment>
<dbReference type="PANTHER" id="PTHR31118:SF12">
    <property type="entry name" value="CYCLASE-LIKE PROTEIN 2"/>
    <property type="match status" value="1"/>
</dbReference>
<name>A0A512M6X2_9BACT</name>
<keyword evidence="2" id="KW-1185">Reference proteome</keyword>
<dbReference type="InterPro" id="IPR037175">
    <property type="entry name" value="KFase_sf"/>
</dbReference>
<evidence type="ECO:0000313" key="2">
    <source>
        <dbReference type="Proteomes" id="UP000321577"/>
    </source>
</evidence>
<organism evidence="1 2">
    <name type="scientific">Brevifollis gellanilyticus</name>
    <dbReference type="NCBI Taxonomy" id="748831"/>
    <lineage>
        <taxon>Bacteria</taxon>
        <taxon>Pseudomonadati</taxon>
        <taxon>Verrucomicrobiota</taxon>
        <taxon>Verrucomicrobiia</taxon>
        <taxon>Verrucomicrobiales</taxon>
        <taxon>Verrucomicrobiaceae</taxon>
    </lineage>
</organism>
<proteinExistence type="predicted"/>
<sequence length="220" mass="25028">MRIIDLSYPIHEGMTTFPVHWHPVVEITQLGRFGIENRETRKITMGTHCGTHIDAPRHFIPNGPTIDKIPLEWLVGPARVLNFTPITLPKQEFGVEDFKQRLGDDKPERLILRFDWSDHWGTMKYYTDQPYITEEAGHWLVERGVRVLAMDTPQVDSPDNGRTGPKDSPLHKIMLGAGVVFVEYCTNLRQLSRDEVELVVAPLNILGSDGSPARVIAIER</sequence>
<reference evidence="1 2" key="1">
    <citation type="submission" date="2019-07" db="EMBL/GenBank/DDBJ databases">
        <title>Whole genome shotgun sequence of Brevifollis gellanilyticus NBRC 108608.</title>
        <authorList>
            <person name="Hosoyama A."/>
            <person name="Uohara A."/>
            <person name="Ohji S."/>
            <person name="Ichikawa N."/>
        </authorList>
    </citation>
    <scope>NUCLEOTIDE SEQUENCE [LARGE SCALE GENOMIC DNA]</scope>
    <source>
        <strain evidence="1 2">NBRC 108608</strain>
    </source>
</reference>
<dbReference type="Gene3D" id="3.50.30.50">
    <property type="entry name" value="Putative cyclase"/>
    <property type="match status" value="1"/>
</dbReference>
<dbReference type="SUPFAM" id="SSF102198">
    <property type="entry name" value="Putative cyclase"/>
    <property type="match status" value="1"/>
</dbReference>
<dbReference type="AlphaFoldDB" id="A0A512M6X2"/>